<gene>
    <name evidence="1" type="ORF">RHMOL_Rhmol06G0075400</name>
</gene>
<accession>A0ACC0NA33</accession>
<dbReference type="Proteomes" id="UP001062846">
    <property type="component" value="Chromosome 6"/>
</dbReference>
<comment type="caution">
    <text evidence="1">The sequence shown here is derived from an EMBL/GenBank/DDBJ whole genome shotgun (WGS) entry which is preliminary data.</text>
</comment>
<reference evidence="1" key="1">
    <citation type="submission" date="2022-02" db="EMBL/GenBank/DDBJ databases">
        <title>Plant Genome Project.</title>
        <authorList>
            <person name="Zhang R.-G."/>
        </authorList>
    </citation>
    <scope>NUCLEOTIDE SEQUENCE</scope>
    <source>
        <strain evidence="1">AT1</strain>
    </source>
</reference>
<protein>
    <submittedName>
        <fullName evidence="1">Uncharacterized protein</fullName>
    </submittedName>
</protein>
<evidence type="ECO:0000313" key="1">
    <source>
        <dbReference type="EMBL" id="KAI8550065.1"/>
    </source>
</evidence>
<name>A0ACC0NA33_RHOML</name>
<proteinExistence type="predicted"/>
<sequence length="148" mass="16730">MVGEEDFAPAQMIFFLILVFSLFLLSPSSSQGYHFPACFLDLRHFSALSRPPPLLHRLSISLFSRCASEVGSKTVDLKIGRVGGPDRSSASTSPHQLRSILRWFVRDVTWVALVRSSFDESGYFWSPPEHWFVRSKDGIWVSTPPADR</sequence>
<dbReference type="EMBL" id="CM046393">
    <property type="protein sequence ID" value="KAI8550065.1"/>
    <property type="molecule type" value="Genomic_DNA"/>
</dbReference>
<organism evidence="1 2">
    <name type="scientific">Rhododendron molle</name>
    <name type="common">Chinese azalea</name>
    <name type="synonym">Azalea mollis</name>
    <dbReference type="NCBI Taxonomy" id="49168"/>
    <lineage>
        <taxon>Eukaryota</taxon>
        <taxon>Viridiplantae</taxon>
        <taxon>Streptophyta</taxon>
        <taxon>Embryophyta</taxon>
        <taxon>Tracheophyta</taxon>
        <taxon>Spermatophyta</taxon>
        <taxon>Magnoliopsida</taxon>
        <taxon>eudicotyledons</taxon>
        <taxon>Gunneridae</taxon>
        <taxon>Pentapetalae</taxon>
        <taxon>asterids</taxon>
        <taxon>Ericales</taxon>
        <taxon>Ericaceae</taxon>
        <taxon>Ericoideae</taxon>
        <taxon>Rhodoreae</taxon>
        <taxon>Rhododendron</taxon>
    </lineage>
</organism>
<evidence type="ECO:0000313" key="2">
    <source>
        <dbReference type="Proteomes" id="UP001062846"/>
    </source>
</evidence>
<keyword evidence="2" id="KW-1185">Reference proteome</keyword>